<sequence length="244" mass="29104">MKNQQKRLKNNIVLLFTFYLLSAFFISCCEKDNNLLFTNIENRRYNILEINYTNFRIDGKKIYSGESIENGNNFFSKNNYYLVDSLKVYSIFRNLGETELNLNNLLDRKDVDKVEYIKSKTGLLLLDFGLKVEDSISKKPGDLILLKKVYDNKLKDTIFLFSRKFIWDEDITNIVASKKYGIMGFYDYSYKNKIEKEVYKYYGWTYLWLLDSSYKISHLRQLKSNSEKSPSLNLEKMTFLTRDW</sequence>
<evidence type="ECO:0008006" key="2">
    <source>
        <dbReference type="Google" id="ProtNLM"/>
    </source>
</evidence>
<protein>
    <recommendedName>
        <fullName evidence="2">Lipoprotein</fullName>
    </recommendedName>
</protein>
<evidence type="ECO:0000313" key="1">
    <source>
        <dbReference type="EMBL" id="RVU89510.1"/>
    </source>
</evidence>
<dbReference type="EMBL" id="RWGX01000001">
    <property type="protein sequence ID" value="RVU89510.1"/>
    <property type="molecule type" value="Genomic_DNA"/>
</dbReference>
<name>A0AA94F6F2_9FLAO</name>
<proteinExistence type="predicted"/>
<gene>
    <name evidence="1" type="ORF">EJB19_00050</name>
</gene>
<dbReference type="RefSeq" id="WP_127821584.1">
    <property type="nucleotide sequence ID" value="NZ_PPVC01000052.1"/>
</dbReference>
<reference evidence="1" key="1">
    <citation type="submission" date="2018-12" db="EMBL/GenBank/DDBJ databases">
        <title>Draft genome sequence of Flaovobacterium columnare BGFS27 isolated from channel catfish in Alabama.</title>
        <authorList>
            <person name="Cai W."/>
            <person name="Arias C."/>
        </authorList>
    </citation>
    <scope>NUCLEOTIDE SEQUENCE [LARGE SCALE GENOMIC DNA]</scope>
    <source>
        <strain evidence="1">BGFS27</strain>
    </source>
</reference>
<organism evidence="1">
    <name type="scientific">Flavobacterium columnare</name>
    <dbReference type="NCBI Taxonomy" id="996"/>
    <lineage>
        <taxon>Bacteria</taxon>
        <taxon>Pseudomonadati</taxon>
        <taxon>Bacteroidota</taxon>
        <taxon>Flavobacteriia</taxon>
        <taxon>Flavobacteriales</taxon>
        <taxon>Flavobacteriaceae</taxon>
        <taxon>Flavobacterium</taxon>
    </lineage>
</organism>
<dbReference type="AlphaFoldDB" id="A0AA94F6F2"/>
<comment type="caution">
    <text evidence="1">The sequence shown here is derived from an EMBL/GenBank/DDBJ whole genome shotgun (WGS) entry which is preliminary data.</text>
</comment>
<dbReference type="PROSITE" id="PS51257">
    <property type="entry name" value="PROKAR_LIPOPROTEIN"/>
    <property type="match status" value="1"/>
</dbReference>
<accession>A0AA94F6F2</accession>